<reference evidence="1" key="1">
    <citation type="submission" date="2024-04" db="EMBL/GenBank/DDBJ databases">
        <authorList>
            <consortium name="Molecular Ecology Group"/>
        </authorList>
    </citation>
    <scope>NUCLEOTIDE SEQUENCE</scope>
</reference>
<organism evidence="1 2">
    <name type="scientific">Lasius platythorax</name>
    <dbReference type="NCBI Taxonomy" id="488582"/>
    <lineage>
        <taxon>Eukaryota</taxon>
        <taxon>Metazoa</taxon>
        <taxon>Ecdysozoa</taxon>
        <taxon>Arthropoda</taxon>
        <taxon>Hexapoda</taxon>
        <taxon>Insecta</taxon>
        <taxon>Pterygota</taxon>
        <taxon>Neoptera</taxon>
        <taxon>Endopterygota</taxon>
        <taxon>Hymenoptera</taxon>
        <taxon>Apocrita</taxon>
        <taxon>Aculeata</taxon>
        <taxon>Formicoidea</taxon>
        <taxon>Formicidae</taxon>
        <taxon>Formicinae</taxon>
        <taxon>Lasius</taxon>
        <taxon>Lasius</taxon>
    </lineage>
</organism>
<protein>
    <submittedName>
        <fullName evidence="1">Uncharacterized protein</fullName>
    </submittedName>
</protein>
<name>A0AAV2P6U4_9HYME</name>
<gene>
    <name evidence="1" type="ORF">LPLAT_LOCUS13690</name>
</gene>
<evidence type="ECO:0000313" key="1">
    <source>
        <dbReference type="EMBL" id="CAL1688670.1"/>
    </source>
</evidence>
<accession>A0AAV2P6U4</accession>
<dbReference type="EMBL" id="OZ034831">
    <property type="protein sequence ID" value="CAL1688670.1"/>
    <property type="molecule type" value="Genomic_DNA"/>
</dbReference>
<evidence type="ECO:0000313" key="2">
    <source>
        <dbReference type="Proteomes" id="UP001497644"/>
    </source>
</evidence>
<dbReference type="Proteomes" id="UP001497644">
    <property type="component" value="Chromosome 8"/>
</dbReference>
<sequence>MNSHKNTFNALKQYWKSLRTFKTITSIFPKTNKTNKRQILERK</sequence>
<keyword evidence="2" id="KW-1185">Reference proteome</keyword>
<proteinExistence type="predicted"/>
<dbReference type="AlphaFoldDB" id="A0AAV2P6U4"/>